<sequence length="129" mass="13742">MRGGAALPAVMASVLETDFYSHRFHFCFAEAGYDLAAVTAGHVIRDGIVPMVTVERLGYRSHRYVPSDDQPADALHARCRVCCGTHGENESTHPVVGSERVQSGGSFGWSGWSGAGGFGSDPWGVADRS</sequence>
<accession>A0A919IZL7</accession>
<gene>
    <name evidence="1" type="ORF">Afe05nite_25570</name>
</gene>
<proteinExistence type="predicted"/>
<organism evidence="1 2">
    <name type="scientific">Paractinoplanes ferrugineus</name>
    <dbReference type="NCBI Taxonomy" id="113564"/>
    <lineage>
        <taxon>Bacteria</taxon>
        <taxon>Bacillati</taxon>
        <taxon>Actinomycetota</taxon>
        <taxon>Actinomycetes</taxon>
        <taxon>Micromonosporales</taxon>
        <taxon>Micromonosporaceae</taxon>
        <taxon>Paractinoplanes</taxon>
    </lineage>
</organism>
<evidence type="ECO:0000313" key="1">
    <source>
        <dbReference type="EMBL" id="GIE10717.1"/>
    </source>
</evidence>
<dbReference type="AlphaFoldDB" id="A0A919IZL7"/>
<dbReference type="EMBL" id="BOMM01000017">
    <property type="protein sequence ID" value="GIE10717.1"/>
    <property type="molecule type" value="Genomic_DNA"/>
</dbReference>
<dbReference type="Proteomes" id="UP000598174">
    <property type="component" value="Unassembled WGS sequence"/>
</dbReference>
<reference evidence="1" key="1">
    <citation type="submission" date="2021-01" db="EMBL/GenBank/DDBJ databases">
        <title>Whole genome shotgun sequence of Actinoplanes ferrugineus NBRC 15555.</title>
        <authorList>
            <person name="Komaki H."/>
            <person name="Tamura T."/>
        </authorList>
    </citation>
    <scope>NUCLEOTIDE SEQUENCE</scope>
    <source>
        <strain evidence="1">NBRC 15555</strain>
    </source>
</reference>
<evidence type="ECO:0000313" key="2">
    <source>
        <dbReference type="Proteomes" id="UP000598174"/>
    </source>
</evidence>
<protein>
    <submittedName>
        <fullName evidence="1">Uncharacterized protein</fullName>
    </submittedName>
</protein>
<keyword evidence="2" id="KW-1185">Reference proteome</keyword>
<comment type="caution">
    <text evidence="1">The sequence shown here is derived from an EMBL/GenBank/DDBJ whole genome shotgun (WGS) entry which is preliminary data.</text>
</comment>
<name>A0A919IZL7_9ACTN</name>